<gene>
    <name evidence="2" type="ORF">KC01_LOCUS40898</name>
</gene>
<sequence>MGPDDALSLRTSRAHTRSRARREERPVLLWLQSRYIPLCPPLTPIRHLETPHRGVLQLKLVLEEVEFWTIPH</sequence>
<name>A0AAV2MNQ6_KNICA</name>
<evidence type="ECO:0000256" key="1">
    <source>
        <dbReference type="SAM" id="MobiDB-lite"/>
    </source>
</evidence>
<evidence type="ECO:0000313" key="3">
    <source>
        <dbReference type="Proteomes" id="UP001497482"/>
    </source>
</evidence>
<protein>
    <submittedName>
        <fullName evidence="2">Uncharacterized protein</fullName>
    </submittedName>
</protein>
<dbReference type="EMBL" id="OZ035831">
    <property type="protein sequence ID" value="CAL1614870.1"/>
    <property type="molecule type" value="Genomic_DNA"/>
</dbReference>
<organism evidence="2 3">
    <name type="scientific">Knipowitschia caucasica</name>
    <name type="common">Caucasian dwarf goby</name>
    <name type="synonym">Pomatoschistus caucasicus</name>
    <dbReference type="NCBI Taxonomy" id="637954"/>
    <lineage>
        <taxon>Eukaryota</taxon>
        <taxon>Metazoa</taxon>
        <taxon>Chordata</taxon>
        <taxon>Craniata</taxon>
        <taxon>Vertebrata</taxon>
        <taxon>Euteleostomi</taxon>
        <taxon>Actinopterygii</taxon>
        <taxon>Neopterygii</taxon>
        <taxon>Teleostei</taxon>
        <taxon>Neoteleostei</taxon>
        <taxon>Acanthomorphata</taxon>
        <taxon>Gobiaria</taxon>
        <taxon>Gobiiformes</taxon>
        <taxon>Gobioidei</taxon>
        <taxon>Gobiidae</taxon>
        <taxon>Gobiinae</taxon>
        <taxon>Knipowitschia</taxon>
    </lineage>
</organism>
<proteinExistence type="predicted"/>
<accession>A0AAV2MNQ6</accession>
<reference evidence="2 3" key="1">
    <citation type="submission" date="2024-04" db="EMBL/GenBank/DDBJ databases">
        <authorList>
            <person name="Waldvogel A.-M."/>
            <person name="Schoenle A."/>
        </authorList>
    </citation>
    <scope>NUCLEOTIDE SEQUENCE [LARGE SCALE GENOMIC DNA]</scope>
</reference>
<feature type="region of interest" description="Disordered" evidence="1">
    <location>
        <begin position="1"/>
        <end position="20"/>
    </location>
</feature>
<dbReference type="Proteomes" id="UP001497482">
    <property type="component" value="Chromosome 9"/>
</dbReference>
<keyword evidence="3" id="KW-1185">Reference proteome</keyword>
<evidence type="ECO:0000313" key="2">
    <source>
        <dbReference type="EMBL" id="CAL1614870.1"/>
    </source>
</evidence>
<dbReference type="AlphaFoldDB" id="A0AAV2MNQ6"/>